<name>A0A1V9YEG7_ACHHY</name>
<proteinExistence type="predicted"/>
<protein>
    <recommendedName>
        <fullName evidence="4">M96 mating-specific protein family</fullName>
    </recommendedName>
</protein>
<gene>
    <name evidence="2" type="ORF">ACHHYP_13908</name>
</gene>
<evidence type="ECO:0000313" key="2">
    <source>
        <dbReference type="EMBL" id="OQR84092.1"/>
    </source>
</evidence>
<keyword evidence="3" id="KW-1185">Reference proteome</keyword>
<dbReference type="Proteomes" id="UP000243579">
    <property type="component" value="Unassembled WGS sequence"/>
</dbReference>
<comment type="caution">
    <text evidence="2">The sequence shown here is derived from an EMBL/GenBank/DDBJ whole genome shotgun (WGS) entry which is preliminary data.</text>
</comment>
<keyword evidence="1" id="KW-0175">Coiled coil</keyword>
<evidence type="ECO:0000256" key="1">
    <source>
        <dbReference type="SAM" id="Coils"/>
    </source>
</evidence>
<sequence length="374" mass="41999">MTDPWSDSVLDGLDFTADDAQLLAALCSSEPAPLPSLRERQRLSLQAHRRRQAAELEFLKKTVDDLQAKLGQLAQVHALQEIMTPPSRWEKLAKAERRRQIEASQENRRLKTALEEQVQFAESLTKLVHKKPRLQLYAPGPTEAWKQYKLVADPATRLAAFHAIADRDYARTTSAFIEAHMHDDLGPRREHVPTIESGLVLLQTTVLVRRTMPFDATAAAVWDVLRGVVDLACLPGTYKQLSQVDDNVSYIASFRALSVGNMQRRIIAKRYVEGPGRWVIVCRNVHEDELLPLDANAGISEEVMWLCIESAGPETIVKYFRKAKPPVVLQPESMAEATSVCEYLIELSQKHTVSFENAVFDLIEVNAMQAAALL</sequence>
<dbReference type="EMBL" id="JNBR01001938">
    <property type="protein sequence ID" value="OQR84092.1"/>
    <property type="molecule type" value="Genomic_DNA"/>
</dbReference>
<dbReference type="AlphaFoldDB" id="A0A1V9YEG7"/>
<feature type="coiled-coil region" evidence="1">
    <location>
        <begin position="49"/>
        <end position="76"/>
    </location>
</feature>
<reference evidence="2 3" key="1">
    <citation type="journal article" date="2014" name="Genome Biol. Evol.">
        <title>The secreted proteins of Achlya hypogyna and Thraustotheca clavata identify the ancestral oomycete secretome and reveal gene acquisitions by horizontal gene transfer.</title>
        <authorList>
            <person name="Misner I."/>
            <person name="Blouin N."/>
            <person name="Leonard G."/>
            <person name="Richards T.A."/>
            <person name="Lane C.E."/>
        </authorList>
    </citation>
    <scope>NUCLEOTIDE SEQUENCE [LARGE SCALE GENOMIC DNA]</scope>
    <source>
        <strain evidence="2 3">ATCC 48635</strain>
    </source>
</reference>
<dbReference type="OrthoDB" id="73842at2759"/>
<accession>A0A1V9YEG7</accession>
<evidence type="ECO:0000313" key="3">
    <source>
        <dbReference type="Proteomes" id="UP000243579"/>
    </source>
</evidence>
<organism evidence="2 3">
    <name type="scientific">Achlya hypogyna</name>
    <name type="common">Oomycete</name>
    <name type="synonym">Protoachlya hypogyna</name>
    <dbReference type="NCBI Taxonomy" id="1202772"/>
    <lineage>
        <taxon>Eukaryota</taxon>
        <taxon>Sar</taxon>
        <taxon>Stramenopiles</taxon>
        <taxon>Oomycota</taxon>
        <taxon>Saprolegniomycetes</taxon>
        <taxon>Saprolegniales</taxon>
        <taxon>Achlyaceae</taxon>
        <taxon>Achlya</taxon>
    </lineage>
</organism>
<evidence type="ECO:0008006" key="4">
    <source>
        <dbReference type="Google" id="ProtNLM"/>
    </source>
</evidence>